<protein>
    <submittedName>
        <fullName evidence="2">Uncharacterized protein</fullName>
    </submittedName>
</protein>
<feature type="region of interest" description="Disordered" evidence="1">
    <location>
        <begin position="1"/>
        <end position="112"/>
    </location>
</feature>
<evidence type="ECO:0000313" key="3">
    <source>
        <dbReference type="Proteomes" id="UP000324222"/>
    </source>
</evidence>
<evidence type="ECO:0000313" key="2">
    <source>
        <dbReference type="EMBL" id="MPC62284.1"/>
    </source>
</evidence>
<reference evidence="2 3" key="1">
    <citation type="submission" date="2019-05" db="EMBL/GenBank/DDBJ databases">
        <title>Another draft genome of Portunus trituberculatus and its Hox gene families provides insights of decapod evolution.</title>
        <authorList>
            <person name="Jeong J.-H."/>
            <person name="Song I."/>
            <person name="Kim S."/>
            <person name="Choi T."/>
            <person name="Kim D."/>
            <person name="Ryu S."/>
            <person name="Kim W."/>
        </authorList>
    </citation>
    <scope>NUCLEOTIDE SEQUENCE [LARGE SCALE GENOMIC DNA]</scope>
    <source>
        <tissue evidence="2">Muscle</tissue>
    </source>
</reference>
<evidence type="ECO:0000256" key="1">
    <source>
        <dbReference type="SAM" id="MobiDB-lite"/>
    </source>
</evidence>
<accession>A0A5B7H0C5</accession>
<name>A0A5B7H0C5_PORTR</name>
<dbReference type="AlphaFoldDB" id="A0A5B7H0C5"/>
<keyword evidence="3" id="KW-1185">Reference proteome</keyword>
<sequence>MVDEWRGLHGATGARALPRPYPADTRGVPVITTGRRGSLVPQHPPGSGSLGCGRRHLAASHDDRRSTFSQHTRSWRHAPQHATAARSTSLAHQHCGAKQDAQQGWGWRGGEG</sequence>
<comment type="caution">
    <text evidence="2">The sequence shown here is derived from an EMBL/GenBank/DDBJ whole genome shotgun (WGS) entry which is preliminary data.</text>
</comment>
<dbReference type="EMBL" id="VSRR010019493">
    <property type="protein sequence ID" value="MPC62284.1"/>
    <property type="molecule type" value="Genomic_DNA"/>
</dbReference>
<organism evidence="2 3">
    <name type="scientific">Portunus trituberculatus</name>
    <name type="common">Swimming crab</name>
    <name type="synonym">Neptunus trituberculatus</name>
    <dbReference type="NCBI Taxonomy" id="210409"/>
    <lineage>
        <taxon>Eukaryota</taxon>
        <taxon>Metazoa</taxon>
        <taxon>Ecdysozoa</taxon>
        <taxon>Arthropoda</taxon>
        <taxon>Crustacea</taxon>
        <taxon>Multicrustacea</taxon>
        <taxon>Malacostraca</taxon>
        <taxon>Eumalacostraca</taxon>
        <taxon>Eucarida</taxon>
        <taxon>Decapoda</taxon>
        <taxon>Pleocyemata</taxon>
        <taxon>Brachyura</taxon>
        <taxon>Eubrachyura</taxon>
        <taxon>Portunoidea</taxon>
        <taxon>Portunidae</taxon>
        <taxon>Portuninae</taxon>
        <taxon>Portunus</taxon>
    </lineage>
</organism>
<proteinExistence type="predicted"/>
<gene>
    <name evidence="2" type="ORF">E2C01_056366</name>
</gene>
<dbReference type="Proteomes" id="UP000324222">
    <property type="component" value="Unassembled WGS sequence"/>
</dbReference>